<gene>
    <name evidence="2" type="ORF">A45J_1245</name>
</gene>
<organism evidence="2">
    <name type="scientific">hot springs metagenome</name>
    <dbReference type="NCBI Taxonomy" id="433727"/>
    <lineage>
        <taxon>unclassified sequences</taxon>
        <taxon>metagenomes</taxon>
        <taxon>ecological metagenomes</taxon>
    </lineage>
</organism>
<keyword evidence="1" id="KW-0472">Membrane</keyword>
<dbReference type="AlphaFoldDB" id="A0A5J4L3S4"/>
<keyword evidence="1" id="KW-1133">Transmembrane helix</keyword>
<evidence type="ECO:0000313" key="2">
    <source>
        <dbReference type="EMBL" id="GER93501.1"/>
    </source>
</evidence>
<accession>A0A5J4L3S4</accession>
<reference evidence="2" key="1">
    <citation type="submission" date="2019-10" db="EMBL/GenBank/DDBJ databases">
        <title>Metagenomic sequencing of thiosulfate-disproportionating enrichment culture.</title>
        <authorList>
            <person name="Umezawa K."/>
            <person name="Kojima H."/>
            <person name="Fukui M."/>
        </authorList>
    </citation>
    <scope>NUCLEOTIDE SEQUENCE</scope>
    <source>
        <strain evidence="2">45J</strain>
    </source>
</reference>
<name>A0A5J4L3S4_9ZZZZ</name>
<feature type="transmembrane region" description="Helical" evidence="1">
    <location>
        <begin position="48"/>
        <end position="65"/>
    </location>
</feature>
<dbReference type="EMBL" id="BLAB01000001">
    <property type="protein sequence ID" value="GER93501.1"/>
    <property type="molecule type" value="Genomic_DNA"/>
</dbReference>
<evidence type="ECO:0000256" key="1">
    <source>
        <dbReference type="SAM" id="Phobius"/>
    </source>
</evidence>
<proteinExistence type="predicted"/>
<sequence length="73" mass="8444">MSPYSFRDIQVKFSPLGFSRYISEPEKEKRKSKRAKIIQFSRGLQNSYSIWLVFGIPSIILPLIVKKPALNTV</sequence>
<protein>
    <submittedName>
        <fullName evidence="2">Uncharacterized protein</fullName>
    </submittedName>
</protein>
<comment type="caution">
    <text evidence="2">The sequence shown here is derived from an EMBL/GenBank/DDBJ whole genome shotgun (WGS) entry which is preliminary data.</text>
</comment>
<keyword evidence="1" id="KW-0812">Transmembrane</keyword>